<dbReference type="PROSITE" id="PS50191">
    <property type="entry name" value="CRAL_TRIO"/>
    <property type="match status" value="1"/>
</dbReference>
<dbReference type="RefSeq" id="XP_060283505.1">
    <property type="nucleotide sequence ID" value="XM_060431037.1"/>
</dbReference>
<feature type="compositionally biased region" description="Basic residues" evidence="1">
    <location>
        <begin position="61"/>
        <end position="75"/>
    </location>
</feature>
<feature type="region of interest" description="Disordered" evidence="1">
    <location>
        <begin position="51"/>
        <end position="97"/>
    </location>
</feature>
<sequence>MPAEVLPGRPGNLTPDQEEKLRQLWNLIFQVCAVRPDGTAADVPGDANVAADKAESVKGEKPKKKGRSVFSRKGKKDAEGDSVASGLSNGAITPIKDSEDDKYGQIKHFYETIASQSPESIRATIWSMVKHDHPDALVLRFLRARKWDVEKALVMLISTMNWRAQEMHVDDDIMKNGEAAAAEAEKGNDAAAAKLSQDFLAQIRMGKSFLHGVDKNGRPVCVVRVRLHKQGEQAEESLERYTVYIIETARMLLHPPVDTATIVFDMTGFSMANMDYTPVKFMVKCFEANYPESLGAVLVHKAPWIFQGIWKIIKGWLDPVVAGKVHFTNNRKDMEEFIAPNHILKELDGDEDWQYKYLEPVPGENDKMKDTETRDRLLATREQLYADYEAATIEWIQTSEDEQSHKIKARREAIAAKLREDYWILDPYLRARSLYDRTGVLQLGGKLDYYPKPEEVEIVQLNGKMASAVVTSAEESSAVDTSADDVD</sequence>
<gene>
    <name evidence="3" type="ORF">QBC33DRAFT_578141</name>
</gene>
<dbReference type="InterPro" id="IPR011074">
    <property type="entry name" value="CRAL/TRIO_N_dom"/>
</dbReference>
<dbReference type="Pfam" id="PF03765">
    <property type="entry name" value="CRAL_TRIO_N"/>
    <property type="match status" value="1"/>
</dbReference>
<proteinExistence type="predicted"/>
<dbReference type="PANTHER" id="PTHR46590:SF1">
    <property type="entry name" value="PHOSPHATIDYLINOSITOL TRANSFER PROTEIN CSR1"/>
    <property type="match status" value="1"/>
</dbReference>
<evidence type="ECO:0000256" key="1">
    <source>
        <dbReference type="SAM" id="MobiDB-lite"/>
    </source>
</evidence>
<organism evidence="3 4">
    <name type="scientific">Phialemonium atrogriseum</name>
    <dbReference type="NCBI Taxonomy" id="1093897"/>
    <lineage>
        <taxon>Eukaryota</taxon>
        <taxon>Fungi</taxon>
        <taxon>Dikarya</taxon>
        <taxon>Ascomycota</taxon>
        <taxon>Pezizomycotina</taxon>
        <taxon>Sordariomycetes</taxon>
        <taxon>Sordariomycetidae</taxon>
        <taxon>Cephalothecales</taxon>
        <taxon>Cephalothecaceae</taxon>
        <taxon>Phialemonium</taxon>
    </lineage>
</organism>
<dbReference type="AlphaFoldDB" id="A0AAJ0FH43"/>
<dbReference type="SMART" id="SM00516">
    <property type="entry name" value="SEC14"/>
    <property type="match status" value="1"/>
</dbReference>
<dbReference type="SMART" id="SM01100">
    <property type="entry name" value="CRAL_TRIO_N"/>
    <property type="match status" value="1"/>
</dbReference>
<dbReference type="EMBL" id="MU839008">
    <property type="protein sequence ID" value="KAK1767292.1"/>
    <property type="molecule type" value="Genomic_DNA"/>
</dbReference>
<dbReference type="Proteomes" id="UP001244011">
    <property type="component" value="Unassembled WGS sequence"/>
</dbReference>
<comment type="caution">
    <text evidence="3">The sequence shown here is derived from an EMBL/GenBank/DDBJ whole genome shotgun (WGS) entry which is preliminary data.</text>
</comment>
<evidence type="ECO:0000259" key="2">
    <source>
        <dbReference type="PROSITE" id="PS50191"/>
    </source>
</evidence>
<feature type="domain" description="CRAL-TRIO" evidence="2">
    <location>
        <begin position="192"/>
        <end position="355"/>
    </location>
</feature>
<reference evidence="3" key="1">
    <citation type="submission" date="2023-06" db="EMBL/GenBank/DDBJ databases">
        <title>Genome-scale phylogeny and comparative genomics of the fungal order Sordariales.</title>
        <authorList>
            <consortium name="Lawrence Berkeley National Laboratory"/>
            <person name="Hensen N."/>
            <person name="Bonometti L."/>
            <person name="Westerberg I."/>
            <person name="Brannstrom I.O."/>
            <person name="Guillou S."/>
            <person name="Cros-Aarteil S."/>
            <person name="Calhoun S."/>
            <person name="Haridas S."/>
            <person name="Kuo A."/>
            <person name="Mondo S."/>
            <person name="Pangilinan J."/>
            <person name="Riley R."/>
            <person name="Labutti K."/>
            <person name="Andreopoulos B."/>
            <person name="Lipzen A."/>
            <person name="Chen C."/>
            <person name="Yanf M."/>
            <person name="Daum C."/>
            <person name="Ng V."/>
            <person name="Clum A."/>
            <person name="Steindorff A."/>
            <person name="Ohm R."/>
            <person name="Martin F."/>
            <person name="Silar P."/>
            <person name="Natvig D."/>
            <person name="Lalanne C."/>
            <person name="Gautier V."/>
            <person name="Ament-Velasquez S.L."/>
            <person name="Kruys A."/>
            <person name="Hutchinson M.I."/>
            <person name="Powell A.J."/>
            <person name="Barry K."/>
            <person name="Miller A.N."/>
            <person name="Grigoriev I.V."/>
            <person name="Debuchy R."/>
            <person name="Gladieux P."/>
            <person name="Thoren M.H."/>
            <person name="Johannesson H."/>
        </authorList>
    </citation>
    <scope>NUCLEOTIDE SEQUENCE</scope>
    <source>
        <strain evidence="3">8032-3</strain>
    </source>
</reference>
<name>A0AAJ0FH43_9PEZI</name>
<dbReference type="PANTHER" id="PTHR46590">
    <property type="entry name" value="PHOSPHATIDYLINOSITOL TRANSFER PROTEIN CSR1-RELATED"/>
    <property type="match status" value="1"/>
</dbReference>
<dbReference type="InterPro" id="IPR036865">
    <property type="entry name" value="CRAL-TRIO_dom_sf"/>
</dbReference>
<dbReference type="InterPro" id="IPR001251">
    <property type="entry name" value="CRAL-TRIO_dom"/>
</dbReference>
<dbReference type="GeneID" id="85314224"/>
<dbReference type="CDD" id="cd00170">
    <property type="entry name" value="SEC14"/>
    <property type="match status" value="1"/>
</dbReference>
<dbReference type="SUPFAM" id="SSF46938">
    <property type="entry name" value="CRAL/TRIO N-terminal domain"/>
    <property type="match status" value="1"/>
</dbReference>
<accession>A0AAJ0FH43</accession>
<dbReference type="InterPro" id="IPR052432">
    <property type="entry name" value="PITP/CRAL-TRIO"/>
</dbReference>
<evidence type="ECO:0000313" key="4">
    <source>
        <dbReference type="Proteomes" id="UP001244011"/>
    </source>
</evidence>
<dbReference type="Pfam" id="PF00650">
    <property type="entry name" value="CRAL_TRIO"/>
    <property type="match status" value="1"/>
</dbReference>
<protein>
    <submittedName>
        <fullName evidence="3">Phosphatidylinositol transfer protein CSR1</fullName>
    </submittedName>
</protein>
<keyword evidence="4" id="KW-1185">Reference proteome</keyword>
<dbReference type="InterPro" id="IPR036273">
    <property type="entry name" value="CRAL/TRIO_N_dom_sf"/>
</dbReference>
<dbReference type="SUPFAM" id="SSF52087">
    <property type="entry name" value="CRAL/TRIO domain"/>
    <property type="match status" value="1"/>
</dbReference>
<dbReference type="Gene3D" id="3.40.525.10">
    <property type="entry name" value="CRAL-TRIO lipid binding domain"/>
    <property type="match status" value="1"/>
</dbReference>
<evidence type="ECO:0000313" key="3">
    <source>
        <dbReference type="EMBL" id="KAK1767292.1"/>
    </source>
</evidence>